<feature type="transmembrane region" description="Helical" evidence="1">
    <location>
        <begin position="7"/>
        <end position="30"/>
    </location>
</feature>
<reference evidence="2" key="1">
    <citation type="journal article" date="2022" name="Front. Microbiol.">
        <title>Identification of a novel aminoglycoside O-nucleotidyltransferase AadA33 in Providencia vermicola.</title>
        <authorList>
            <person name="Feng C."/>
            <person name="Gao M."/>
            <person name="Jiang W."/>
            <person name="Shi W."/>
            <person name="Li A."/>
            <person name="Liu S."/>
            <person name="Zhang L."/>
            <person name="Zhang X."/>
            <person name="Li Q."/>
            <person name="Lin H."/>
            <person name="Lu J."/>
            <person name="Li K."/>
            <person name="Zhang H."/>
            <person name="Hu Y."/>
            <person name="Bao Q."/>
            <person name="Lin X."/>
        </authorList>
    </citation>
    <scope>NUCLEOTIDE SEQUENCE</scope>
    <source>
        <strain evidence="2">P13</strain>
    </source>
</reference>
<feature type="transmembrane region" description="Helical" evidence="1">
    <location>
        <begin position="96"/>
        <end position="117"/>
    </location>
</feature>
<feature type="transmembrane region" description="Helical" evidence="1">
    <location>
        <begin position="374"/>
        <end position="392"/>
    </location>
</feature>
<dbReference type="Proteomes" id="UP001222403">
    <property type="component" value="Chromosome"/>
</dbReference>
<feature type="transmembrane region" description="Helical" evidence="1">
    <location>
        <begin position="343"/>
        <end position="362"/>
    </location>
</feature>
<feature type="transmembrane region" description="Helical" evidence="1">
    <location>
        <begin position="185"/>
        <end position="206"/>
    </location>
</feature>
<evidence type="ECO:0000313" key="3">
    <source>
        <dbReference type="EMBL" id="WFC06670.1"/>
    </source>
</evidence>
<dbReference type="EMBL" id="CP116222">
    <property type="protein sequence ID" value="WFC06670.1"/>
    <property type="molecule type" value="Genomic_DNA"/>
</dbReference>
<dbReference type="AlphaFoldDB" id="A0AAX3S2C8"/>
<keyword evidence="1" id="KW-0472">Membrane</keyword>
<evidence type="ECO:0008006" key="6">
    <source>
        <dbReference type="Google" id="ProtNLM"/>
    </source>
</evidence>
<keyword evidence="1" id="KW-1133">Transmembrane helix</keyword>
<name>A0AAX3S2C8_9GAMM</name>
<gene>
    <name evidence="2" type="ORF">M5J11_04375</name>
    <name evidence="3" type="ORF">PG365_18730</name>
</gene>
<feature type="transmembrane region" description="Helical" evidence="1">
    <location>
        <begin position="42"/>
        <end position="63"/>
    </location>
</feature>
<sequence>MSHRGNNIAIFSLLAKSINIFCGPITLLIISSKLSSEEIAFYYTFFNLIALQQLVELGLGFTLKQCISHSYKLVDNKWDINSQKEIKSYFSFSIKWFLFISAIIITVIGPIGFLYYYGYTGIVQWKVAWFSIIIVLAFSILLVPLQIFLEATQNQIIVYKSQFLFAITNTLFLWIFLYYDFKLMSISLSLLISNTILFLSLYRLGYPTLQSLRDIKANKNFRQTFKELWPLFSRVSIVWALGFLFWNGFNLISFKIFDENTAGKIILTITLARSGYIIAEAICSSQTTVVSNMISNANIDNAKKYYNKYKHISFSFLSLGYLLFISINLFYPQFYLFDKVMDIYYIISAFIFFFVLLILTSNNNFIRCYKIEPFVKVSIWHSLLVPITFYFFSRYTNYYLYPSTLVLIISIIWSHFISKRILILYKKGITKNA</sequence>
<keyword evidence="4" id="KW-1185">Reference proteome</keyword>
<dbReference type="Proteomes" id="UP001057142">
    <property type="component" value="Chromosome"/>
</dbReference>
<reference evidence="3" key="2">
    <citation type="submission" date="2023-01" db="EMBL/GenBank/DDBJ databases">
        <title>The prevalence of carbapenem-resistant bacteria in aquaculture in China and the genetic diversity of carbapenem-resistant genes.</title>
        <authorList>
            <person name="Wen R."/>
        </authorList>
    </citation>
    <scope>NUCLEOTIDE SEQUENCE</scope>
    <source>
        <strain evidence="3">PVA41-chromosome</strain>
    </source>
</reference>
<feature type="transmembrane region" description="Helical" evidence="1">
    <location>
        <begin position="227"/>
        <end position="245"/>
    </location>
</feature>
<accession>A0AAX3S2C8</accession>
<keyword evidence="1" id="KW-0812">Transmembrane</keyword>
<dbReference type="EMBL" id="CP097327">
    <property type="protein sequence ID" value="USB37737.1"/>
    <property type="molecule type" value="Genomic_DNA"/>
</dbReference>
<feature type="transmembrane region" description="Helical" evidence="1">
    <location>
        <begin position="312"/>
        <end position="331"/>
    </location>
</feature>
<evidence type="ECO:0000313" key="5">
    <source>
        <dbReference type="Proteomes" id="UP001222403"/>
    </source>
</evidence>
<dbReference type="RefSeq" id="WP_251464797.1">
    <property type="nucleotide sequence ID" value="NZ_CP097327.1"/>
</dbReference>
<feature type="transmembrane region" description="Helical" evidence="1">
    <location>
        <begin position="129"/>
        <end position="149"/>
    </location>
</feature>
<proteinExistence type="predicted"/>
<evidence type="ECO:0000313" key="2">
    <source>
        <dbReference type="EMBL" id="USB37737.1"/>
    </source>
</evidence>
<feature type="transmembrane region" description="Helical" evidence="1">
    <location>
        <begin position="398"/>
        <end position="417"/>
    </location>
</feature>
<evidence type="ECO:0000256" key="1">
    <source>
        <dbReference type="SAM" id="Phobius"/>
    </source>
</evidence>
<feature type="transmembrane region" description="Helical" evidence="1">
    <location>
        <begin position="265"/>
        <end position="283"/>
    </location>
</feature>
<evidence type="ECO:0000313" key="4">
    <source>
        <dbReference type="Proteomes" id="UP001057142"/>
    </source>
</evidence>
<protein>
    <recommendedName>
        <fullName evidence="6">Wzx</fullName>
    </recommendedName>
</protein>
<organism evidence="3 5">
    <name type="scientific">Providencia vermicola</name>
    <dbReference type="NCBI Taxonomy" id="333965"/>
    <lineage>
        <taxon>Bacteria</taxon>
        <taxon>Pseudomonadati</taxon>
        <taxon>Pseudomonadota</taxon>
        <taxon>Gammaproteobacteria</taxon>
        <taxon>Enterobacterales</taxon>
        <taxon>Morganellaceae</taxon>
        <taxon>Providencia</taxon>
    </lineage>
</organism>
<feature type="transmembrane region" description="Helical" evidence="1">
    <location>
        <begin position="161"/>
        <end position="179"/>
    </location>
</feature>